<evidence type="ECO:0000313" key="1">
    <source>
        <dbReference type="EMBL" id="CEK54523.1"/>
    </source>
</evidence>
<name>A0A0B6YEA2_9EUPU</name>
<dbReference type="EMBL" id="HACG01007658">
    <property type="protein sequence ID" value="CEK54523.1"/>
    <property type="molecule type" value="Transcribed_RNA"/>
</dbReference>
<proteinExistence type="predicted"/>
<sequence length="72" mass="8460">IRTLMMMTLCSDHSRSNETNTYSRDEENWEGPEGYKHCEILEKQKSWQRVTVYAEPSNGRYIPKSSKGMTEN</sequence>
<organism evidence="1">
    <name type="scientific">Arion vulgaris</name>
    <dbReference type="NCBI Taxonomy" id="1028688"/>
    <lineage>
        <taxon>Eukaryota</taxon>
        <taxon>Metazoa</taxon>
        <taxon>Spiralia</taxon>
        <taxon>Lophotrochozoa</taxon>
        <taxon>Mollusca</taxon>
        <taxon>Gastropoda</taxon>
        <taxon>Heterobranchia</taxon>
        <taxon>Euthyneura</taxon>
        <taxon>Panpulmonata</taxon>
        <taxon>Eupulmonata</taxon>
        <taxon>Stylommatophora</taxon>
        <taxon>Helicina</taxon>
        <taxon>Arionoidea</taxon>
        <taxon>Arionidae</taxon>
        <taxon>Arion</taxon>
    </lineage>
</organism>
<protein>
    <submittedName>
        <fullName evidence="1">Uncharacterized protein</fullName>
    </submittedName>
</protein>
<accession>A0A0B6YEA2</accession>
<reference evidence="1" key="1">
    <citation type="submission" date="2014-12" db="EMBL/GenBank/DDBJ databases">
        <title>Insight into the proteome of Arion vulgaris.</title>
        <authorList>
            <person name="Aradska J."/>
            <person name="Bulat T."/>
            <person name="Smidak R."/>
            <person name="Sarate P."/>
            <person name="Gangsoo J."/>
            <person name="Sialana F."/>
            <person name="Bilban M."/>
            <person name="Lubec G."/>
        </authorList>
    </citation>
    <scope>NUCLEOTIDE SEQUENCE</scope>
    <source>
        <tissue evidence="1">Skin</tissue>
    </source>
</reference>
<feature type="non-terminal residue" evidence="1">
    <location>
        <position position="1"/>
    </location>
</feature>
<gene>
    <name evidence="1" type="primary">ORF23028</name>
</gene>
<dbReference type="AlphaFoldDB" id="A0A0B6YEA2"/>